<dbReference type="AlphaFoldDB" id="A0A7N0T9M9"/>
<keyword evidence="3" id="KW-1185">Reference proteome</keyword>
<dbReference type="Gramene" id="Kaladp0026s0029.1.v1.1">
    <property type="protein sequence ID" value="Kaladp0026s0029.1.v1.1"/>
    <property type="gene ID" value="Kaladp0026s0029.v1.1"/>
</dbReference>
<protein>
    <submittedName>
        <fullName evidence="2">Uncharacterized protein</fullName>
    </submittedName>
</protein>
<name>A0A7N0T9M9_KALFE</name>
<feature type="compositionally biased region" description="Basic and acidic residues" evidence="1">
    <location>
        <begin position="32"/>
        <end position="43"/>
    </location>
</feature>
<reference evidence="2" key="1">
    <citation type="submission" date="2021-01" db="UniProtKB">
        <authorList>
            <consortium name="EnsemblPlants"/>
        </authorList>
    </citation>
    <scope>IDENTIFICATION</scope>
</reference>
<sequence length="90" mass="10436">MNCRFNWKTGNRDLDRQDIVRHAQKISAANREYGRPRARESKNGHGARSNTISFSGPLVPPNNVDQVLKEHDHKLQEYTRRARLDKSRAP</sequence>
<organism evidence="2 3">
    <name type="scientific">Kalanchoe fedtschenkoi</name>
    <name type="common">Lavender scallops</name>
    <name type="synonym">South American air plant</name>
    <dbReference type="NCBI Taxonomy" id="63787"/>
    <lineage>
        <taxon>Eukaryota</taxon>
        <taxon>Viridiplantae</taxon>
        <taxon>Streptophyta</taxon>
        <taxon>Embryophyta</taxon>
        <taxon>Tracheophyta</taxon>
        <taxon>Spermatophyta</taxon>
        <taxon>Magnoliopsida</taxon>
        <taxon>eudicotyledons</taxon>
        <taxon>Gunneridae</taxon>
        <taxon>Pentapetalae</taxon>
        <taxon>Saxifragales</taxon>
        <taxon>Crassulaceae</taxon>
        <taxon>Kalanchoe</taxon>
    </lineage>
</organism>
<evidence type="ECO:0000313" key="3">
    <source>
        <dbReference type="Proteomes" id="UP000594263"/>
    </source>
</evidence>
<feature type="region of interest" description="Disordered" evidence="1">
    <location>
        <begin position="30"/>
        <end position="64"/>
    </location>
</feature>
<evidence type="ECO:0000313" key="2">
    <source>
        <dbReference type="EnsemblPlants" id="Kaladp0026s0029.1.v1.1"/>
    </source>
</evidence>
<dbReference type="EnsemblPlants" id="Kaladp0026s0029.1.v1.1">
    <property type="protein sequence ID" value="Kaladp0026s0029.1.v1.1"/>
    <property type="gene ID" value="Kaladp0026s0029.v1.1"/>
</dbReference>
<proteinExistence type="predicted"/>
<evidence type="ECO:0000256" key="1">
    <source>
        <dbReference type="SAM" id="MobiDB-lite"/>
    </source>
</evidence>
<dbReference type="Proteomes" id="UP000594263">
    <property type="component" value="Unplaced"/>
</dbReference>
<accession>A0A7N0T9M9</accession>